<dbReference type="GO" id="GO:0046856">
    <property type="term" value="P:phosphatidylinositol dephosphorylation"/>
    <property type="evidence" value="ECO:0007669"/>
    <property type="project" value="InterPro"/>
</dbReference>
<evidence type="ECO:0000313" key="4">
    <source>
        <dbReference type="Proteomes" id="UP001374579"/>
    </source>
</evidence>
<protein>
    <recommendedName>
        <fullName evidence="2">Inositol polyphosphate-related phosphatase domain-containing protein</fullName>
    </recommendedName>
</protein>
<dbReference type="Pfam" id="PF22669">
    <property type="entry name" value="Exo_endo_phos2"/>
    <property type="match status" value="1"/>
</dbReference>
<feature type="transmembrane region" description="Helical" evidence="1">
    <location>
        <begin position="6"/>
        <end position="26"/>
    </location>
</feature>
<dbReference type="PANTHER" id="PTHR47039">
    <property type="entry name" value="INOSITOL POLYPHOSPHATE 5-PHOSPHATASE E"/>
    <property type="match status" value="1"/>
</dbReference>
<evidence type="ECO:0000313" key="3">
    <source>
        <dbReference type="EMBL" id="KAK7094424.1"/>
    </source>
</evidence>
<proteinExistence type="predicted"/>
<dbReference type="InterPro" id="IPR000300">
    <property type="entry name" value="IPPc"/>
</dbReference>
<dbReference type="GO" id="GO:0016791">
    <property type="term" value="F:phosphatase activity"/>
    <property type="evidence" value="ECO:0007669"/>
    <property type="project" value="InterPro"/>
</dbReference>
<name>A0AAN9AWP2_9CAEN</name>
<dbReference type="Gene3D" id="3.60.10.10">
    <property type="entry name" value="Endonuclease/exonuclease/phosphatase"/>
    <property type="match status" value="1"/>
</dbReference>
<dbReference type="SUPFAM" id="SSF56219">
    <property type="entry name" value="DNase I-like"/>
    <property type="match status" value="1"/>
</dbReference>
<evidence type="ECO:0000256" key="1">
    <source>
        <dbReference type="SAM" id="Phobius"/>
    </source>
</evidence>
<dbReference type="AlphaFoldDB" id="A0AAN9AWP2"/>
<comment type="caution">
    <text evidence="3">The sequence shown here is derived from an EMBL/GenBank/DDBJ whole genome shotgun (WGS) entry which is preliminary data.</text>
</comment>
<dbReference type="PANTHER" id="PTHR47039:SF1">
    <property type="entry name" value="INOSITOL POLYPHOSPHATE 5-PHOSPHATASE E"/>
    <property type="match status" value="1"/>
</dbReference>
<keyword evidence="1" id="KW-0472">Membrane</keyword>
<dbReference type="EMBL" id="JBAMIC010000018">
    <property type="protein sequence ID" value="KAK7094424.1"/>
    <property type="molecule type" value="Genomic_DNA"/>
</dbReference>
<gene>
    <name evidence="3" type="ORF">V1264_005987</name>
</gene>
<reference evidence="3 4" key="1">
    <citation type="submission" date="2024-02" db="EMBL/GenBank/DDBJ databases">
        <title>Chromosome-scale genome assembly of the rough periwinkle Littorina saxatilis.</title>
        <authorList>
            <person name="De Jode A."/>
            <person name="Faria R."/>
            <person name="Formenti G."/>
            <person name="Sims Y."/>
            <person name="Smith T.P."/>
            <person name="Tracey A."/>
            <person name="Wood J.M.D."/>
            <person name="Zagrodzka Z.B."/>
            <person name="Johannesson K."/>
            <person name="Butlin R.K."/>
            <person name="Leder E.H."/>
        </authorList>
    </citation>
    <scope>NUCLEOTIDE SEQUENCE [LARGE SCALE GENOMIC DNA]</scope>
    <source>
        <strain evidence="3">Snail1</strain>
        <tissue evidence="3">Muscle</tissue>
    </source>
</reference>
<keyword evidence="4" id="KW-1185">Reference proteome</keyword>
<dbReference type="InterPro" id="IPR036691">
    <property type="entry name" value="Endo/exonu/phosph_ase_sf"/>
</dbReference>
<feature type="domain" description="Inositol polyphosphate-related phosphatase" evidence="2">
    <location>
        <begin position="1"/>
        <end position="208"/>
    </location>
</feature>
<evidence type="ECO:0000259" key="2">
    <source>
        <dbReference type="SMART" id="SM00128"/>
    </source>
</evidence>
<organism evidence="3 4">
    <name type="scientific">Littorina saxatilis</name>
    <dbReference type="NCBI Taxonomy" id="31220"/>
    <lineage>
        <taxon>Eukaryota</taxon>
        <taxon>Metazoa</taxon>
        <taxon>Spiralia</taxon>
        <taxon>Lophotrochozoa</taxon>
        <taxon>Mollusca</taxon>
        <taxon>Gastropoda</taxon>
        <taxon>Caenogastropoda</taxon>
        <taxon>Littorinimorpha</taxon>
        <taxon>Littorinoidea</taxon>
        <taxon>Littorinidae</taxon>
        <taxon>Littorina</taxon>
    </lineage>
</organism>
<dbReference type="Proteomes" id="UP001374579">
    <property type="component" value="Unassembled WGS sequence"/>
</dbReference>
<keyword evidence="1" id="KW-1133">Transmembrane helix</keyword>
<dbReference type="InterPro" id="IPR053321">
    <property type="entry name" value="IPP-5-Phosphatase_Type_IV"/>
</dbReference>
<accession>A0AAN9AWP2</accession>
<sequence length="248" mass="28534">MVKTKGAIGISFTLFGTSFLFINCHLTSDRSSSKNKVRLLDYHRVIRELRLPRNAADKNAHPATKLPDVTARFDCVFWCGDLNFRLERRRTAVEGKVSQMTDTANNFPHFEELLGGDQLSKYITEGKIFEGFQEGRINFQPTFKFDINTDKYDSSSKMRIPSYTDRVLFRSRKKNHISCLLYDAVMNIKVSDHRAVYAFFEVVLRPGRDNIHMCAGQFDRDVYLEANKRRAQAQLNKGQKNSSVCAVQ</sequence>
<keyword evidence="1" id="KW-0812">Transmembrane</keyword>
<dbReference type="SMART" id="SM00128">
    <property type="entry name" value="IPPc"/>
    <property type="match status" value="1"/>
</dbReference>